<dbReference type="EMBL" id="JBBNAE010000003">
    <property type="protein sequence ID" value="KAK9138128.1"/>
    <property type="molecule type" value="Genomic_DNA"/>
</dbReference>
<feature type="region of interest" description="Disordered" evidence="1">
    <location>
        <begin position="1"/>
        <end position="32"/>
    </location>
</feature>
<evidence type="ECO:0000313" key="3">
    <source>
        <dbReference type="Proteomes" id="UP001417504"/>
    </source>
</evidence>
<feature type="compositionally biased region" description="Basic residues" evidence="1">
    <location>
        <begin position="7"/>
        <end position="19"/>
    </location>
</feature>
<reference evidence="2 3" key="1">
    <citation type="submission" date="2024-01" db="EMBL/GenBank/DDBJ databases">
        <title>Genome assemblies of Stephania.</title>
        <authorList>
            <person name="Yang L."/>
        </authorList>
    </citation>
    <scope>NUCLEOTIDE SEQUENCE [LARGE SCALE GENOMIC DNA]</scope>
    <source>
        <strain evidence="2">QJT</strain>
        <tissue evidence="2">Leaf</tissue>
    </source>
</reference>
<evidence type="ECO:0000313" key="2">
    <source>
        <dbReference type="EMBL" id="KAK9138128.1"/>
    </source>
</evidence>
<proteinExistence type="predicted"/>
<gene>
    <name evidence="2" type="ORF">Sjap_008722</name>
</gene>
<keyword evidence="3" id="KW-1185">Reference proteome</keyword>
<name>A0AAP0PB52_9MAGN</name>
<comment type="caution">
    <text evidence="2">The sequence shown here is derived from an EMBL/GenBank/DDBJ whole genome shotgun (WGS) entry which is preliminary data.</text>
</comment>
<sequence>MGSIQGVHKKGHRKRRKPQRNTQTEVTRCMGGVEGRHKKAVAKCGESQRENKRESTRRMGGIKGEVKITATAKESVTDTVVDTATDTVVSKTTEIIAETVVGEAGTTVAKTAVNLVKASGCRDFWGFMVEIDDVHVHVDDVLEAAIMFFNGVDGFKFYWIVNSNSLF</sequence>
<evidence type="ECO:0000256" key="1">
    <source>
        <dbReference type="SAM" id="MobiDB-lite"/>
    </source>
</evidence>
<protein>
    <submittedName>
        <fullName evidence="2">Uncharacterized protein</fullName>
    </submittedName>
</protein>
<dbReference type="AlphaFoldDB" id="A0AAP0PB52"/>
<accession>A0AAP0PB52</accession>
<organism evidence="2 3">
    <name type="scientific">Stephania japonica</name>
    <dbReference type="NCBI Taxonomy" id="461633"/>
    <lineage>
        <taxon>Eukaryota</taxon>
        <taxon>Viridiplantae</taxon>
        <taxon>Streptophyta</taxon>
        <taxon>Embryophyta</taxon>
        <taxon>Tracheophyta</taxon>
        <taxon>Spermatophyta</taxon>
        <taxon>Magnoliopsida</taxon>
        <taxon>Ranunculales</taxon>
        <taxon>Menispermaceae</taxon>
        <taxon>Menispermoideae</taxon>
        <taxon>Cissampelideae</taxon>
        <taxon>Stephania</taxon>
    </lineage>
</organism>
<dbReference type="Proteomes" id="UP001417504">
    <property type="component" value="Unassembled WGS sequence"/>
</dbReference>